<dbReference type="RefSeq" id="WP_169452520.1">
    <property type="nucleotide sequence ID" value="NZ_CP051774.1"/>
</dbReference>
<evidence type="ECO:0000256" key="1">
    <source>
        <dbReference type="SAM" id="SignalP"/>
    </source>
</evidence>
<accession>A0A858RD29</accession>
<name>A0A858RD29_9BACT</name>
<gene>
    <name evidence="2" type="ORF">HHL09_00360</name>
</gene>
<sequence>MNSSLFRRFLTSLLLVASGLSAHASNALAGVPSSFGFQAVSETALLGSPVSGAAGAVGPAHVFSMQETEVHVQTKDGASVLRQKLDVWWQALNPAFAAADVSQPHVIYDSSSQRWIAIAAARVVPDSAWDARTFALLVAVSQGSDPTGAWRSWRFDMAAIGSSTFTPSIQSLTLGYNKKWIAVGAFVLDTNYRTSVHRTLVFPKAAALAGQAIVPRIFEDDASTSITPVQTFDANEERLYLVQSWNSNVKGSGYLRVTAIQGAVGAESLVEVGYPKAPAWAANDNDTDSFYGNAPQLGGTDLIATYDDRVQTAVFRDGSLWVAQTVFLPAANPNRSSVQWWRVAASSAEVQQRGLIDDETGARSHAFPSLAVNGDEEIFIGYNAFSATSYAGAYGKMFVPSNGGGYAPMPEVVIKSGEAYFLKHAQVNPWGPNTVSCLDPSDGDRFWSLQQYSVPLADTTGAWATWWGTASAPNLSVNSLDAWRAFHELPGDGALDLDSGSDQVSNLVKYALNIAPNSGDLTRSGAVPLANPDGTTLAELSGLPAARKESSGRFSLTYLRRKAVNSPGVSYQVQFSDTPGRWVTNPAATEHVLSIDPIWERVKVTDSFSVAEKKSRFLQLKVNVSEEFSGGF</sequence>
<feature type="signal peptide" evidence="1">
    <location>
        <begin position="1"/>
        <end position="29"/>
    </location>
</feature>
<protein>
    <submittedName>
        <fullName evidence="2">Uncharacterized protein</fullName>
    </submittedName>
</protein>
<keyword evidence="1" id="KW-0732">Signal</keyword>
<proteinExistence type="predicted"/>
<dbReference type="KEGG" id="luo:HHL09_00360"/>
<reference evidence="2 3" key="1">
    <citation type="submission" date="2020-04" db="EMBL/GenBank/DDBJ databases">
        <title>Luteolibacter sp. G-1-1-1 isolated from soil.</title>
        <authorList>
            <person name="Dahal R.H."/>
        </authorList>
    </citation>
    <scope>NUCLEOTIDE SEQUENCE [LARGE SCALE GENOMIC DNA]</scope>
    <source>
        <strain evidence="2 3">G-1-1-1</strain>
    </source>
</reference>
<organism evidence="2 3">
    <name type="scientific">Luteolibacter luteus</name>
    <dbReference type="NCBI Taxonomy" id="2728835"/>
    <lineage>
        <taxon>Bacteria</taxon>
        <taxon>Pseudomonadati</taxon>
        <taxon>Verrucomicrobiota</taxon>
        <taxon>Verrucomicrobiia</taxon>
        <taxon>Verrucomicrobiales</taxon>
        <taxon>Verrucomicrobiaceae</taxon>
        <taxon>Luteolibacter</taxon>
    </lineage>
</organism>
<evidence type="ECO:0000313" key="3">
    <source>
        <dbReference type="Proteomes" id="UP000501812"/>
    </source>
</evidence>
<evidence type="ECO:0000313" key="2">
    <source>
        <dbReference type="EMBL" id="QJE94299.1"/>
    </source>
</evidence>
<feature type="chain" id="PRO_5032449834" evidence="1">
    <location>
        <begin position="30"/>
        <end position="632"/>
    </location>
</feature>
<dbReference type="AlphaFoldDB" id="A0A858RD29"/>
<keyword evidence="3" id="KW-1185">Reference proteome</keyword>
<dbReference type="EMBL" id="CP051774">
    <property type="protein sequence ID" value="QJE94299.1"/>
    <property type="molecule type" value="Genomic_DNA"/>
</dbReference>
<dbReference type="Proteomes" id="UP000501812">
    <property type="component" value="Chromosome"/>
</dbReference>